<dbReference type="EMBL" id="BMCU01000005">
    <property type="protein sequence ID" value="GGG22573.1"/>
    <property type="molecule type" value="Genomic_DNA"/>
</dbReference>
<evidence type="ECO:0000313" key="2">
    <source>
        <dbReference type="EMBL" id="GGG22573.1"/>
    </source>
</evidence>
<sequence length="229" mass="25201">MSDSARFDFAVDRAHAKAVDETVARARRRWHLSAAAAVVLAAVGVVLFRLDHPWSYILCVVVVLATIVALWVAVTAALRSRDVDDLYQRGVLVPAVVAGTWRHGVVLLSLIDVSKPDVDIAHMALVTRAVRRLPGHQQSVGEKVPSVAVLHERLNRTDPNTWSGVVLLPLAWATTDPSVIAGADQHIDELAWDLLHENLTLVDTIHAAENHRLLIDPHDLPAELLHKRH</sequence>
<organism evidence="2 3">
    <name type="scientific">Rhodococcoides trifolii</name>
    <dbReference type="NCBI Taxonomy" id="908250"/>
    <lineage>
        <taxon>Bacteria</taxon>
        <taxon>Bacillati</taxon>
        <taxon>Actinomycetota</taxon>
        <taxon>Actinomycetes</taxon>
        <taxon>Mycobacteriales</taxon>
        <taxon>Nocardiaceae</taxon>
        <taxon>Rhodococcoides</taxon>
    </lineage>
</organism>
<evidence type="ECO:0000313" key="3">
    <source>
        <dbReference type="Proteomes" id="UP000654257"/>
    </source>
</evidence>
<keyword evidence="1" id="KW-0472">Membrane</keyword>
<keyword evidence="1" id="KW-0812">Transmembrane</keyword>
<evidence type="ECO:0008006" key="4">
    <source>
        <dbReference type="Google" id="ProtNLM"/>
    </source>
</evidence>
<dbReference type="Pfam" id="PF11580">
    <property type="entry name" value="DUF3239"/>
    <property type="match status" value="1"/>
</dbReference>
<reference evidence="2" key="1">
    <citation type="journal article" date="2014" name="Int. J. Syst. Evol. Microbiol.">
        <title>Complete genome sequence of Corynebacterium casei LMG S-19264T (=DSM 44701T), isolated from a smear-ripened cheese.</title>
        <authorList>
            <consortium name="US DOE Joint Genome Institute (JGI-PGF)"/>
            <person name="Walter F."/>
            <person name="Albersmeier A."/>
            <person name="Kalinowski J."/>
            <person name="Ruckert C."/>
        </authorList>
    </citation>
    <scope>NUCLEOTIDE SEQUENCE</scope>
    <source>
        <strain evidence="2">CCM 7905</strain>
    </source>
</reference>
<dbReference type="Proteomes" id="UP000654257">
    <property type="component" value="Unassembled WGS sequence"/>
</dbReference>
<dbReference type="RefSeq" id="WP_188546723.1">
    <property type="nucleotide sequence ID" value="NZ_BMCU01000005.1"/>
</dbReference>
<reference evidence="2" key="2">
    <citation type="submission" date="2020-09" db="EMBL/GenBank/DDBJ databases">
        <authorList>
            <person name="Sun Q."/>
            <person name="Sedlacek I."/>
        </authorList>
    </citation>
    <scope>NUCLEOTIDE SEQUENCE</scope>
    <source>
        <strain evidence="2">CCM 7905</strain>
    </source>
</reference>
<dbReference type="AlphaFoldDB" id="A0A917LGL0"/>
<feature type="transmembrane region" description="Helical" evidence="1">
    <location>
        <begin position="54"/>
        <end position="78"/>
    </location>
</feature>
<dbReference type="InterPro" id="IPR023124">
    <property type="entry name" value="DUF3239_dom_sf"/>
</dbReference>
<evidence type="ECO:0000256" key="1">
    <source>
        <dbReference type="SAM" id="Phobius"/>
    </source>
</evidence>
<dbReference type="Gene3D" id="2.40.410.10">
    <property type="entry name" value="putative membrane protein from Corynebacterium diphtheriae superfamily"/>
    <property type="match status" value="1"/>
</dbReference>
<comment type="caution">
    <text evidence="2">The sequence shown here is derived from an EMBL/GenBank/DDBJ whole genome shotgun (WGS) entry which is preliminary data.</text>
</comment>
<keyword evidence="1" id="KW-1133">Transmembrane helix</keyword>
<name>A0A917LGL0_9NOCA</name>
<proteinExistence type="predicted"/>
<accession>A0A917LGL0</accession>
<protein>
    <recommendedName>
        <fullName evidence="4">DUF3239 domain-containing protein</fullName>
    </recommendedName>
</protein>
<dbReference type="InterPro" id="IPR021632">
    <property type="entry name" value="DUF3239"/>
</dbReference>
<gene>
    <name evidence="2" type="ORF">GCM10007304_40500</name>
</gene>
<feature type="transmembrane region" description="Helical" evidence="1">
    <location>
        <begin position="30"/>
        <end position="48"/>
    </location>
</feature>
<keyword evidence="3" id="KW-1185">Reference proteome</keyword>